<dbReference type="Ensembl" id="ENSBMST00010017680.1">
    <property type="protein sequence ID" value="ENSBMSP00010015972.1"/>
    <property type="gene ID" value="ENSBMSG00010011643.1"/>
</dbReference>
<proteinExistence type="predicted"/>
<dbReference type="GO" id="GO:0098609">
    <property type="term" value="P:cell-cell adhesion"/>
    <property type="evidence" value="ECO:0007669"/>
    <property type="project" value="InterPro"/>
</dbReference>
<keyword evidence="3" id="KW-0732">Signal</keyword>
<dbReference type="PANTHER" id="PTHR13771">
    <property type="entry name" value="INTERCELLULAR ADHESION MOLECULE"/>
    <property type="match status" value="1"/>
</dbReference>
<evidence type="ECO:0000256" key="7">
    <source>
        <dbReference type="ARBA" id="ARBA00023136"/>
    </source>
</evidence>
<keyword evidence="8" id="KW-1015">Disulfide bond</keyword>
<evidence type="ECO:0000256" key="11">
    <source>
        <dbReference type="SAM" id="Phobius"/>
    </source>
</evidence>
<dbReference type="PANTHER" id="PTHR13771:SF17">
    <property type="entry name" value="INTERCELLULAR ADHESION MOLECULE 3"/>
    <property type="match status" value="1"/>
</dbReference>
<dbReference type="PRINTS" id="PR01473">
    <property type="entry name" value="ICAM"/>
</dbReference>
<accession>A0A8C0D9S0</accession>
<evidence type="ECO:0000256" key="3">
    <source>
        <dbReference type="ARBA" id="ARBA00022729"/>
    </source>
</evidence>
<feature type="transmembrane region" description="Helical" evidence="11">
    <location>
        <begin position="118"/>
        <end position="143"/>
    </location>
</feature>
<dbReference type="InterPro" id="IPR003988">
    <property type="entry name" value="ICAM"/>
</dbReference>
<organism evidence="12">
    <name type="scientific">Balaenoptera musculus</name>
    <name type="common">Blue whale</name>
    <dbReference type="NCBI Taxonomy" id="9771"/>
    <lineage>
        <taxon>Eukaryota</taxon>
        <taxon>Metazoa</taxon>
        <taxon>Chordata</taxon>
        <taxon>Craniata</taxon>
        <taxon>Vertebrata</taxon>
        <taxon>Euteleostomi</taxon>
        <taxon>Mammalia</taxon>
        <taxon>Eutheria</taxon>
        <taxon>Laurasiatheria</taxon>
        <taxon>Artiodactyla</taxon>
        <taxon>Whippomorpha</taxon>
        <taxon>Cetacea</taxon>
        <taxon>Mysticeti</taxon>
        <taxon>Balaenopteridae</taxon>
        <taxon>Balaenoptera</taxon>
    </lineage>
</organism>
<protein>
    <recommendedName>
        <fullName evidence="13">Intercellular adhesion molecule 3</fullName>
    </recommendedName>
</protein>
<dbReference type="InterPro" id="IPR013783">
    <property type="entry name" value="Ig-like_fold"/>
</dbReference>
<keyword evidence="10" id="KW-0393">Immunoglobulin domain</keyword>
<sequence length="161" mass="17752">MIGFSNITVYRFPERVELAPLPPWQPVGRPLILRCMVSGGAPRDHLTVVLLREENELGRQPAGKGEPAEVTVTVLATRDDHGANFSCRTELDLQSQGLGLFQNSSAPRKLRTFGRNPIAITIVLGVLTILGLVILPAALVYVFGVQKRRDIYHVRQSSTQL</sequence>
<dbReference type="Gene3D" id="2.60.40.10">
    <property type="entry name" value="Immunoglobulins"/>
    <property type="match status" value="1"/>
</dbReference>
<dbReference type="InterPro" id="IPR036179">
    <property type="entry name" value="Ig-like_dom_sf"/>
</dbReference>
<keyword evidence="9" id="KW-0325">Glycoprotein</keyword>
<evidence type="ECO:0000256" key="2">
    <source>
        <dbReference type="ARBA" id="ARBA00022692"/>
    </source>
</evidence>
<evidence type="ECO:0000256" key="4">
    <source>
        <dbReference type="ARBA" id="ARBA00022737"/>
    </source>
</evidence>
<evidence type="ECO:0000256" key="6">
    <source>
        <dbReference type="ARBA" id="ARBA00022989"/>
    </source>
</evidence>
<evidence type="ECO:0000256" key="8">
    <source>
        <dbReference type="ARBA" id="ARBA00023157"/>
    </source>
</evidence>
<keyword evidence="6 11" id="KW-1133">Transmembrane helix</keyword>
<dbReference type="PRINTS" id="PR01472">
    <property type="entry name" value="ICAMVCAM1"/>
</dbReference>
<keyword evidence="4" id="KW-0677">Repeat</keyword>
<dbReference type="InterPro" id="IPR047012">
    <property type="entry name" value="ICAM_VCAM"/>
</dbReference>
<dbReference type="GO" id="GO:0005178">
    <property type="term" value="F:integrin binding"/>
    <property type="evidence" value="ECO:0007669"/>
    <property type="project" value="InterPro"/>
</dbReference>
<dbReference type="FunFam" id="2.60.40.10:FF:000338">
    <property type="entry name" value="intercellular adhesion molecule 5"/>
    <property type="match status" value="1"/>
</dbReference>
<evidence type="ECO:0000256" key="9">
    <source>
        <dbReference type="ARBA" id="ARBA00023180"/>
    </source>
</evidence>
<keyword evidence="2 11" id="KW-0812">Transmembrane</keyword>
<evidence type="ECO:0000313" key="12">
    <source>
        <dbReference type="Ensembl" id="ENSBMSP00010015972.1"/>
    </source>
</evidence>
<keyword evidence="7 11" id="KW-0472">Membrane</keyword>
<comment type="subcellular location">
    <subcellularLocation>
        <location evidence="1">Membrane</location>
        <topology evidence="1">Single-pass type I membrane protein</topology>
    </subcellularLocation>
</comment>
<reference evidence="12" key="1">
    <citation type="submission" date="2023-09" db="UniProtKB">
        <authorList>
            <consortium name="Ensembl"/>
        </authorList>
    </citation>
    <scope>IDENTIFICATION</scope>
</reference>
<dbReference type="GeneTree" id="ENSGT00940000162311"/>
<dbReference type="InterPro" id="IPR003987">
    <property type="entry name" value="ICAM_VCAM_N"/>
</dbReference>
<keyword evidence="5" id="KW-0130">Cell adhesion</keyword>
<dbReference type="SUPFAM" id="SSF48726">
    <property type="entry name" value="Immunoglobulin"/>
    <property type="match status" value="1"/>
</dbReference>
<name>A0A8C0D9S0_BALMU</name>
<evidence type="ECO:0008006" key="13">
    <source>
        <dbReference type="Google" id="ProtNLM"/>
    </source>
</evidence>
<evidence type="ECO:0000256" key="10">
    <source>
        <dbReference type="ARBA" id="ARBA00023319"/>
    </source>
</evidence>
<dbReference type="AlphaFoldDB" id="A0A8C0D9S0"/>
<evidence type="ECO:0000256" key="1">
    <source>
        <dbReference type="ARBA" id="ARBA00004479"/>
    </source>
</evidence>
<dbReference type="GO" id="GO:0005886">
    <property type="term" value="C:plasma membrane"/>
    <property type="evidence" value="ECO:0007669"/>
    <property type="project" value="TreeGrafter"/>
</dbReference>
<evidence type="ECO:0000256" key="5">
    <source>
        <dbReference type="ARBA" id="ARBA00022889"/>
    </source>
</evidence>